<dbReference type="GO" id="GO:0005634">
    <property type="term" value="C:nucleus"/>
    <property type="evidence" value="ECO:0007669"/>
    <property type="project" value="TreeGrafter"/>
</dbReference>
<sequence length="327" mass="36856">MDHLLDCTNKLFRSKGHNKCFPAKVKILTAVLKFIVDAISMEFAHLDPHTCMKFALEYVQFISSCFRKYSLNQLQLKEEGMHDTLLCVNSSFTYGAKLINLVLKNLFDASTPQLVAYHLANELLNLTVCIEHNMGHSHATRLLSAANPWIPDLILAFGSFHMMNHQIAVDSESVLPSWLSVLARIELFELQGSGSDEEQTETVTKETDFLAFKKLMGTVVKMLRANHGVLDGFGTTVLNILLIRLQSRDFNVVLGLLHFICVKLIKDDDLKQNELKKMLASLQQINHQIESESENSSNSEDELQVLQSAKTFIESVLNCSSDSPRKQ</sequence>
<reference evidence="2" key="1">
    <citation type="submission" date="2022-07" db="EMBL/GenBank/DDBJ databases">
        <authorList>
            <person name="Macas J."/>
            <person name="Novak P."/>
            <person name="Neumann P."/>
        </authorList>
    </citation>
    <scope>NUCLEOTIDE SEQUENCE</scope>
</reference>
<dbReference type="Proteomes" id="UP001152484">
    <property type="component" value="Unassembled WGS sequence"/>
</dbReference>
<dbReference type="PANTHER" id="PTHR16199">
    <property type="entry name" value="CONDENSIN-2 COMPLEX SUBUNIT G2"/>
    <property type="match status" value="1"/>
</dbReference>
<dbReference type="OrthoDB" id="1743632at2759"/>
<keyword evidence="1" id="KW-0175">Coiled coil</keyword>
<name>A0A9P0ZJF9_CUSEU</name>
<dbReference type="GO" id="GO:0000796">
    <property type="term" value="C:condensin complex"/>
    <property type="evidence" value="ECO:0007669"/>
    <property type="project" value="TreeGrafter"/>
</dbReference>
<keyword evidence="3" id="KW-1185">Reference proteome</keyword>
<organism evidence="2 3">
    <name type="scientific">Cuscuta europaea</name>
    <name type="common">European dodder</name>
    <dbReference type="NCBI Taxonomy" id="41803"/>
    <lineage>
        <taxon>Eukaryota</taxon>
        <taxon>Viridiplantae</taxon>
        <taxon>Streptophyta</taxon>
        <taxon>Embryophyta</taxon>
        <taxon>Tracheophyta</taxon>
        <taxon>Spermatophyta</taxon>
        <taxon>Magnoliopsida</taxon>
        <taxon>eudicotyledons</taxon>
        <taxon>Gunneridae</taxon>
        <taxon>Pentapetalae</taxon>
        <taxon>asterids</taxon>
        <taxon>lamiids</taxon>
        <taxon>Solanales</taxon>
        <taxon>Convolvulaceae</taxon>
        <taxon>Cuscuteae</taxon>
        <taxon>Cuscuta</taxon>
        <taxon>Cuscuta subgen. Cuscuta</taxon>
    </lineage>
</organism>
<dbReference type="EMBL" id="CAMAPE010000048">
    <property type="protein sequence ID" value="CAH9105311.1"/>
    <property type="molecule type" value="Genomic_DNA"/>
</dbReference>
<evidence type="ECO:0000313" key="3">
    <source>
        <dbReference type="Proteomes" id="UP001152484"/>
    </source>
</evidence>
<evidence type="ECO:0000313" key="2">
    <source>
        <dbReference type="EMBL" id="CAH9105311.1"/>
    </source>
</evidence>
<gene>
    <name evidence="2" type="ORF">CEURO_LOCUS16840</name>
</gene>
<dbReference type="AlphaFoldDB" id="A0A9P0ZJF9"/>
<feature type="coiled-coil region" evidence="1">
    <location>
        <begin position="272"/>
        <end position="309"/>
    </location>
</feature>
<evidence type="ECO:0000256" key="1">
    <source>
        <dbReference type="SAM" id="Coils"/>
    </source>
</evidence>
<dbReference type="GO" id="GO:0000070">
    <property type="term" value="P:mitotic sister chromatid segregation"/>
    <property type="evidence" value="ECO:0007669"/>
    <property type="project" value="TreeGrafter"/>
</dbReference>
<protein>
    <submittedName>
        <fullName evidence="2">Uncharacterized protein</fullName>
    </submittedName>
</protein>
<dbReference type="PANTHER" id="PTHR16199:SF4">
    <property type="entry name" value="CONDENSIN-2 COMPLEX SUBUNIT G2"/>
    <property type="match status" value="1"/>
</dbReference>
<proteinExistence type="predicted"/>
<comment type="caution">
    <text evidence="2">The sequence shown here is derived from an EMBL/GenBank/DDBJ whole genome shotgun (WGS) entry which is preliminary data.</text>
</comment>
<accession>A0A9P0ZJF9</accession>